<dbReference type="AlphaFoldDB" id="A0A3D8VMW8"/>
<comment type="similarity">
    <text evidence="1">Belongs to the carbon-nitrogen hydrolase superfamily. NIT1/NIT2 family.</text>
</comment>
<evidence type="ECO:0000259" key="2">
    <source>
        <dbReference type="PROSITE" id="PS50263"/>
    </source>
</evidence>
<dbReference type="InterPro" id="IPR003010">
    <property type="entry name" value="C-N_Hydrolase"/>
</dbReference>
<dbReference type="Proteomes" id="UP000257032">
    <property type="component" value="Unassembled WGS sequence"/>
</dbReference>
<dbReference type="GO" id="GO:0016787">
    <property type="term" value="F:hydrolase activity"/>
    <property type="evidence" value="ECO:0007669"/>
    <property type="project" value="UniProtKB-KW"/>
</dbReference>
<protein>
    <submittedName>
        <fullName evidence="3">Carbon-nitrogen family hydrolase</fullName>
    </submittedName>
</protein>
<dbReference type="CDD" id="cd07583">
    <property type="entry name" value="nitrilase_5"/>
    <property type="match status" value="1"/>
</dbReference>
<dbReference type="Gene3D" id="3.60.110.10">
    <property type="entry name" value="Carbon-nitrogen hydrolase"/>
    <property type="match status" value="1"/>
</dbReference>
<dbReference type="PROSITE" id="PS50263">
    <property type="entry name" value="CN_HYDROLASE"/>
    <property type="match status" value="1"/>
</dbReference>
<feature type="domain" description="CN hydrolase" evidence="2">
    <location>
        <begin position="3"/>
        <end position="238"/>
    </location>
</feature>
<dbReference type="RefSeq" id="WP_115894246.1">
    <property type="nucleotide sequence ID" value="NZ_QTLC01000042.1"/>
</dbReference>
<organism evidence="3 4">
    <name type="scientific">Halobacillus trueperi</name>
    <dbReference type="NCBI Taxonomy" id="156205"/>
    <lineage>
        <taxon>Bacteria</taxon>
        <taxon>Bacillati</taxon>
        <taxon>Bacillota</taxon>
        <taxon>Bacilli</taxon>
        <taxon>Bacillales</taxon>
        <taxon>Bacillaceae</taxon>
        <taxon>Halobacillus</taxon>
    </lineage>
</organism>
<gene>
    <name evidence="3" type="ORF">DXT76_11405</name>
</gene>
<name>A0A3D8VMW8_9BACI</name>
<dbReference type="SUPFAM" id="SSF56317">
    <property type="entry name" value="Carbon-nitrogen hydrolase"/>
    <property type="match status" value="1"/>
</dbReference>
<comment type="caution">
    <text evidence="3">The sequence shown here is derived from an EMBL/GenBank/DDBJ whole genome shotgun (WGS) entry which is preliminary data.</text>
</comment>
<evidence type="ECO:0000313" key="3">
    <source>
        <dbReference type="EMBL" id="RDY70685.1"/>
    </source>
</evidence>
<dbReference type="PANTHER" id="PTHR23088:SF27">
    <property type="entry name" value="DEAMINATED GLUTATHIONE AMIDASE"/>
    <property type="match status" value="1"/>
</dbReference>
<proteinExistence type="inferred from homology"/>
<dbReference type="InterPro" id="IPR036526">
    <property type="entry name" value="C-N_Hydrolase_sf"/>
</dbReference>
<dbReference type="Pfam" id="PF00795">
    <property type="entry name" value="CN_hydrolase"/>
    <property type="match status" value="1"/>
</dbReference>
<keyword evidence="3" id="KW-0378">Hydrolase</keyword>
<sequence length="260" mass="29644">MTTKIAIIQMEIVFGNPEENRKLAKEKIKEAAAQGSEVILLPELWTTGYDLSRFEEIAETLEGPTHQLLISLAKELKVTIAGSIAEEENGKFYNTFVAYNAEGDRLFNYRKAHLFRLMNEEKFLESGNQKGNFNLGEVPVAGVICYDIRFPEWMRTHMLDGSRGLFVVAEWPKPRVEHWRNLLISRAIENQCFVIACNRVGADQNNEFGGHSIVVDPWGNVLAEGGFDEEIVYAEVDFTAVEAIREQIPIFQDRRPDLYE</sequence>
<evidence type="ECO:0000313" key="4">
    <source>
        <dbReference type="Proteomes" id="UP000257032"/>
    </source>
</evidence>
<reference evidence="3 4" key="1">
    <citation type="submission" date="2018-08" db="EMBL/GenBank/DDBJ databases">
        <title>Genome sequence of strict halophilic Halobacillus trueperi SS1 isolated from Lunsu, a salty water body of North West Himalayas.</title>
        <authorList>
            <person name="Gupta S."/>
            <person name="Sharma P."/>
            <person name="Dev K."/>
            <person name="Baumler D."/>
            <person name="Sourirajan A."/>
        </authorList>
    </citation>
    <scope>NUCLEOTIDE SEQUENCE [LARGE SCALE GENOMIC DNA]</scope>
    <source>
        <strain evidence="3 4">SS1</strain>
    </source>
</reference>
<dbReference type="EMBL" id="QTLC01000042">
    <property type="protein sequence ID" value="RDY70685.1"/>
    <property type="molecule type" value="Genomic_DNA"/>
</dbReference>
<evidence type="ECO:0000256" key="1">
    <source>
        <dbReference type="ARBA" id="ARBA00010613"/>
    </source>
</evidence>
<dbReference type="PANTHER" id="PTHR23088">
    <property type="entry name" value="NITRILASE-RELATED"/>
    <property type="match status" value="1"/>
</dbReference>
<accession>A0A3D8VMW8</accession>